<evidence type="ECO:0000259" key="2">
    <source>
        <dbReference type="PROSITE" id="PS50206"/>
    </source>
</evidence>
<dbReference type="GO" id="GO:0016740">
    <property type="term" value="F:transferase activity"/>
    <property type="evidence" value="ECO:0007669"/>
    <property type="project" value="UniProtKB-KW"/>
</dbReference>
<dbReference type="NCBIfam" id="NF008752">
    <property type="entry name" value="PRK11784.1-4"/>
    <property type="match status" value="1"/>
</dbReference>
<dbReference type="SUPFAM" id="SSF52540">
    <property type="entry name" value="P-loop containing nucleoside triphosphate hydrolases"/>
    <property type="match status" value="1"/>
</dbReference>
<dbReference type="PROSITE" id="PS00383">
    <property type="entry name" value="TYR_PHOSPHATASE_1"/>
    <property type="match status" value="1"/>
</dbReference>
<keyword evidence="3" id="KW-0808">Transferase</keyword>
<dbReference type="Pfam" id="PF26341">
    <property type="entry name" value="AAA_SelU"/>
    <property type="match status" value="1"/>
</dbReference>
<dbReference type="InterPro" id="IPR058840">
    <property type="entry name" value="AAA_SelU"/>
</dbReference>
<evidence type="ECO:0000256" key="1">
    <source>
        <dbReference type="ARBA" id="ARBA00023266"/>
    </source>
</evidence>
<protein>
    <submittedName>
        <fullName evidence="3">tRNA 2-selenouridine(34) synthase MnmH</fullName>
        <ecNumber evidence="3">2.5.1.-</ecNumber>
    </submittedName>
</protein>
<dbReference type="PANTHER" id="PTHR30401:SF0">
    <property type="entry name" value="TRNA 2-SELENOURIDINE SYNTHASE"/>
    <property type="match status" value="1"/>
</dbReference>
<dbReference type="Proteomes" id="UP001302349">
    <property type="component" value="Chromosome"/>
</dbReference>
<dbReference type="EC" id="2.5.1.-" evidence="3"/>
<dbReference type="Pfam" id="PF00581">
    <property type="entry name" value="Rhodanese"/>
    <property type="match status" value="1"/>
</dbReference>
<evidence type="ECO:0000313" key="4">
    <source>
        <dbReference type="Proteomes" id="UP001302349"/>
    </source>
</evidence>
<organism evidence="3 4">
    <name type="scientific">Imperialibacter roseus</name>
    <dbReference type="NCBI Taxonomy" id="1324217"/>
    <lineage>
        <taxon>Bacteria</taxon>
        <taxon>Pseudomonadati</taxon>
        <taxon>Bacteroidota</taxon>
        <taxon>Cytophagia</taxon>
        <taxon>Cytophagales</taxon>
        <taxon>Flammeovirgaceae</taxon>
        <taxon>Imperialibacter</taxon>
    </lineage>
</organism>
<dbReference type="InterPro" id="IPR017582">
    <property type="entry name" value="SelU"/>
</dbReference>
<dbReference type="InterPro" id="IPR027417">
    <property type="entry name" value="P-loop_NTPase"/>
</dbReference>
<dbReference type="CDD" id="cd01520">
    <property type="entry name" value="RHOD_YbbB"/>
    <property type="match status" value="1"/>
</dbReference>
<proteinExistence type="predicted"/>
<keyword evidence="4" id="KW-1185">Reference proteome</keyword>
<dbReference type="InterPro" id="IPR016130">
    <property type="entry name" value="Tyr_Pase_AS"/>
</dbReference>
<dbReference type="Gene3D" id="3.40.250.10">
    <property type="entry name" value="Rhodanese-like domain"/>
    <property type="match status" value="1"/>
</dbReference>
<gene>
    <name evidence="3" type="primary">mnmH</name>
    <name evidence="3" type="ORF">RT717_11695</name>
</gene>
<dbReference type="NCBIfam" id="TIGR03167">
    <property type="entry name" value="tRNA_sel_U_synt"/>
    <property type="match status" value="1"/>
</dbReference>
<dbReference type="EMBL" id="CP136051">
    <property type="protein sequence ID" value="WOK09301.1"/>
    <property type="molecule type" value="Genomic_DNA"/>
</dbReference>
<keyword evidence="1" id="KW-0711">Selenium</keyword>
<evidence type="ECO:0000313" key="3">
    <source>
        <dbReference type="EMBL" id="WOK09301.1"/>
    </source>
</evidence>
<dbReference type="PANTHER" id="PTHR30401">
    <property type="entry name" value="TRNA 2-SELENOURIDINE SYNTHASE"/>
    <property type="match status" value="1"/>
</dbReference>
<dbReference type="PROSITE" id="PS50206">
    <property type="entry name" value="RHODANESE_3"/>
    <property type="match status" value="1"/>
</dbReference>
<feature type="domain" description="Rhodanese" evidence="2">
    <location>
        <begin position="19"/>
        <end position="134"/>
    </location>
</feature>
<dbReference type="InterPro" id="IPR001763">
    <property type="entry name" value="Rhodanese-like_dom"/>
</dbReference>
<name>A0ABZ0IWY3_9BACT</name>
<sequence>MVKSVDIEEFLELSRQNPVVDVRSPSEYTYGRIPGAVNLPLFEDDERAEIGTLYKQQGKDLAVKRGLEIVGPKMRPMVEFAEQLTFKDHILVHCWRGGMRSGSVAWLLQTYGLPVVTLKGGYKRFRNHVLDKFAEKMELMVITGPTGSGKTDLIKALAANGQQVVDLEGLAHHKGSVFGELGQEVQPSSEHFQNELFWAIKDFDFSQPVWLEDESIGIGKVMIPEAFWRQMGKSPRVHFNMDRNIRIKRLVSEYASFPEKVLDEKINMLERKLGGQHAKSALGLLRSGDFEGVADLLLVYYDRAYKNALIRHKKDLLLEIEADHEDFAKWAELVIEKTKTQYV</sequence>
<dbReference type="InterPro" id="IPR036873">
    <property type="entry name" value="Rhodanese-like_dom_sf"/>
</dbReference>
<dbReference type="SMART" id="SM00450">
    <property type="entry name" value="RHOD"/>
    <property type="match status" value="1"/>
</dbReference>
<dbReference type="RefSeq" id="WP_317491921.1">
    <property type="nucleotide sequence ID" value="NZ_CP136051.1"/>
</dbReference>
<accession>A0ABZ0IWY3</accession>
<reference evidence="3 4" key="1">
    <citation type="journal article" date="2023" name="Microbiol. Resour. Announc.">
        <title>Complete Genome Sequence of Imperialibacter roseus strain P4T.</title>
        <authorList>
            <person name="Tizabi D.R."/>
            <person name="Bachvaroff T."/>
            <person name="Hill R.T."/>
        </authorList>
    </citation>
    <scope>NUCLEOTIDE SEQUENCE [LARGE SCALE GENOMIC DNA]</scope>
    <source>
        <strain evidence="3 4">P4T</strain>
    </source>
</reference>
<dbReference type="NCBIfam" id="NF008750">
    <property type="entry name" value="PRK11784.1-2"/>
    <property type="match status" value="1"/>
</dbReference>
<dbReference type="SUPFAM" id="SSF52821">
    <property type="entry name" value="Rhodanese/Cell cycle control phosphatase"/>
    <property type="match status" value="1"/>
</dbReference>